<dbReference type="EMBL" id="JAIZAY010000021">
    <property type="protein sequence ID" value="KAJ8021438.1"/>
    <property type="molecule type" value="Genomic_DNA"/>
</dbReference>
<organism evidence="1 2">
    <name type="scientific">Holothuria leucospilota</name>
    <name type="common">Black long sea cucumber</name>
    <name type="synonym">Mertensiothuria leucospilota</name>
    <dbReference type="NCBI Taxonomy" id="206669"/>
    <lineage>
        <taxon>Eukaryota</taxon>
        <taxon>Metazoa</taxon>
        <taxon>Echinodermata</taxon>
        <taxon>Eleutherozoa</taxon>
        <taxon>Echinozoa</taxon>
        <taxon>Holothuroidea</taxon>
        <taxon>Aspidochirotacea</taxon>
        <taxon>Aspidochirotida</taxon>
        <taxon>Holothuriidae</taxon>
        <taxon>Holothuria</taxon>
    </lineage>
</organism>
<reference evidence="1" key="1">
    <citation type="submission" date="2021-10" db="EMBL/GenBank/DDBJ databases">
        <title>Tropical sea cucumber genome reveals ecological adaptation and Cuvierian tubules defense mechanism.</title>
        <authorList>
            <person name="Chen T."/>
        </authorList>
    </citation>
    <scope>NUCLEOTIDE SEQUENCE</scope>
    <source>
        <strain evidence="1">Nanhai2018</strain>
        <tissue evidence="1">Muscle</tissue>
    </source>
</reference>
<sequence>MYVSKAERDIGILLKNVSQEAHGGNLDVMRELRKLVSVHLNLREVSVMETV</sequence>
<accession>A0A9Q1BDI2</accession>
<keyword evidence="2" id="KW-1185">Reference proteome</keyword>
<dbReference type="AlphaFoldDB" id="A0A9Q1BDI2"/>
<proteinExistence type="predicted"/>
<dbReference type="Proteomes" id="UP001152320">
    <property type="component" value="Chromosome 21"/>
</dbReference>
<evidence type="ECO:0000313" key="2">
    <source>
        <dbReference type="Proteomes" id="UP001152320"/>
    </source>
</evidence>
<name>A0A9Q1BDI2_HOLLE</name>
<evidence type="ECO:0000313" key="1">
    <source>
        <dbReference type="EMBL" id="KAJ8021438.1"/>
    </source>
</evidence>
<gene>
    <name evidence="1" type="ORF">HOLleu_38640</name>
</gene>
<protein>
    <submittedName>
        <fullName evidence="1">Uncharacterized protein</fullName>
    </submittedName>
</protein>
<comment type="caution">
    <text evidence="1">The sequence shown here is derived from an EMBL/GenBank/DDBJ whole genome shotgun (WGS) entry which is preliminary data.</text>
</comment>